<reference evidence="1 2" key="1">
    <citation type="journal article" date="2011" name="Science">
        <title>The ecoresponsive genome of Daphnia pulex.</title>
        <authorList>
            <person name="Colbourne J.K."/>
            <person name="Pfrender M.E."/>
            <person name="Gilbert D."/>
            <person name="Thomas W.K."/>
            <person name="Tucker A."/>
            <person name="Oakley T.H."/>
            <person name="Tokishita S."/>
            <person name="Aerts A."/>
            <person name="Arnold G.J."/>
            <person name="Basu M.K."/>
            <person name="Bauer D.J."/>
            <person name="Caceres C.E."/>
            <person name="Carmel L."/>
            <person name="Casola C."/>
            <person name="Choi J.H."/>
            <person name="Detter J.C."/>
            <person name="Dong Q."/>
            <person name="Dusheyko S."/>
            <person name="Eads B.D."/>
            <person name="Frohlich T."/>
            <person name="Geiler-Samerotte K.A."/>
            <person name="Gerlach D."/>
            <person name="Hatcher P."/>
            <person name="Jogdeo S."/>
            <person name="Krijgsveld J."/>
            <person name="Kriventseva E.V."/>
            <person name="Kultz D."/>
            <person name="Laforsch C."/>
            <person name="Lindquist E."/>
            <person name="Lopez J."/>
            <person name="Manak J.R."/>
            <person name="Muller J."/>
            <person name="Pangilinan J."/>
            <person name="Patwardhan R.P."/>
            <person name="Pitluck S."/>
            <person name="Pritham E.J."/>
            <person name="Rechtsteiner A."/>
            <person name="Rho M."/>
            <person name="Rogozin I.B."/>
            <person name="Sakarya O."/>
            <person name="Salamov A."/>
            <person name="Schaack S."/>
            <person name="Shapiro H."/>
            <person name="Shiga Y."/>
            <person name="Skalitzky C."/>
            <person name="Smith Z."/>
            <person name="Souvorov A."/>
            <person name="Sung W."/>
            <person name="Tang Z."/>
            <person name="Tsuchiya D."/>
            <person name="Tu H."/>
            <person name="Vos H."/>
            <person name="Wang M."/>
            <person name="Wolf Y.I."/>
            <person name="Yamagata H."/>
            <person name="Yamada T."/>
            <person name="Ye Y."/>
            <person name="Shaw J.R."/>
            <person name="Andrews J."/>
            <person name="Crease T.J."/>
            <person name="Tang H."/>
            <person name="Lucas S.M."/>
            <person name="Robertson H.M."/>
            <person name="Bork P."/>
            <person name="Koonin E.V."/>
            <person name="Zdobnov E.M."/>
            <person name="Grigoriev I.V."/>
            <person name="Lynch M."/>
            <person name="Boore J.L."/>
        </authorList>
    </citation>
    <scope>NUCLEOTIDE SEQUENCE [LARGE SCALE GENOMIC DNA]</scope>
</reference>
<dbReference type="Gene3D" id="3.40.50.2300">
    <property type="match status" value="1"/>
</dbReference>
<keyword evidence="2" id="KW-1185">Reference proteome</keyword>
<feature type="non-terminal residue" evidence="1">
    <location>
        <position position="89"/>
    </location>
</feature>
<protein>
    <submittedName>
        <fullName evidence="1">Uncharacterized protein</fullName>
    </submittedName>
</protein>
<dbReference type="STRING" id="6669.E9H2K5"/>
<sequence>FIDFLQLQELYQQIKPGINNILIEMVRCVENSREAIQFLQTLESIRRYGRKFVVLDCRTSLASEIVVIHVIEDVHLGRRNYHYLLSGLV</sequence>
<organism evidence="1 2">
    <name type="scientific">Daphnia pulex</name>
    <name type="common">Water flea</name>
    <dbReference type="NCBI Taxonomy" id="6669"/>
    <lineage>
        <taxon>Eukaryota</taxon>
        <taxon>Metazoa</taxon>
        <taxon>Ecdysozoa</taxon>
        <taxon>Arthropoda</taxon>
        <taxon>Crustacea</taxon>
        <taxon>Branchiopoda</taxon>
        <taxon>Diplostraca</taxon>
        <taxon>Cladocera</taxon>
        <taxon>Anomopoda</taxon>
        <taxon>Daphniidae</taxon>
        <taxon>Daphnia</taxon>
    </lineage>
</organism>
<dbReference type="OrthoDB" id="6374188at2759"/>
<gene>
    <name evidence="1" type="ORF">DAPPUDRAFT_18251</name>
</gene>
<feature type="non-terminal residue" evidence="1">
    <location>
        <position position="1"/>
    </location>
</feature>
<accession>E9H2K5</accession>
<dbReference type="Proteomes" id="UP000000305">
    <property type="component" value="Unassembled WGS sequence"/>
</dbReference>
<dbReference type="eggNOG" id="KOG1054">
    <property type="taxonomic scope" value="Eukaryota"/>
</dbReference>
<dbReference type="EMBL" id="GL732586">
    <property type="protein sequence ID" value="EFX74048.1"/>
    <property type="molecule type" value="Genomic_DNA"/>
</dbReference>
<evidence type="ECO:0000313" key="1">
    <source>
        <dbReference type="EMBL" id="EFX74048.1"/>
    </source>
</evidence>
<evidence type="ECO:0000313" key="2">
    <source>
        <dbReference type="Proteomes" id="UP000000305"/>
    </source>
</evidence>
<dbReference type="InParanoid" id="E9H2K5"/>
<proteinExistence type="predicted"/>
<dbReference type="AlphaFoldDB" id="E9H2K5"/>
<name>E9H2K5_DAPPU</name>
<dbReference type="KEGG" id="dpx:DAPPUDRAFT_18251"/>
<dbReference type="HOGENOM" id="CLU_2461038_0_0_1"/>
<dbReference type="OMA" id="FHHNINQ"/>